<dbReference type="SUPFAM" id="SSF54637">
    <property type="entry name" value="Thioesterase/thiol ester dehydrase-isomerase"/>
    <property type="match status" value="2"/>
</dbReference>
<dbReference type="GO" id="GO:0019171">
    <property type="term" value="F:(3R)-hydroxyacyl-[acyl-carrier-protein] dehydratase activity"/>
    <property type="evidence" value="ECO:0007669"/>
    <property type="project" value="TreeGrafter"/>
</dbReference>
<reference evidence="2" key="1">
    <citation type="submission" date="2020-05" db="EMBL/GenBank/DDBJ databases">
        <title>Identification of trans-AT polyketide cluster in two marine bacteria, producers of a novel glutaramide-containing polyketide sesbanimide D and analogs.</title>
        <authorList>
            <person name="Kacar D."/>
            <person name="Rodriguez P."/>
            <person name="Canedo L."/>
            <person name="Gonzalez E."/>
            <person name="Galan B."/>
            <person name="De La Calle F."/>
            <person name="Garcia J.L."/>
        </authorList>
    </citation>
    <scope>NUCLEOTIDE SEQUENCE</scope>
    <source>
        <strain evidence="2">PHM038</strain>
    </source>
</reference>
<dbReference type="InterPro" id="IPR039569">
    <property type="entry name" value="FAS1-like_DH_region"/>
</dbReference>
<accession>A0A926NZ85</accession>
<evidence type="ECO:0000259" key="1">
    <source>
        <dbReference type="Pfam" id="PF13452"/>
    </source>
</evidence>
<name>A0A926NZ85_9HYPH</name>
<dbReference type="Proteomes" id="UP000598467">
    <property type="component" value="Unassembled WGS sequence"/>
</dbReference>
<dbReference type="InterPro" id="IPR052741">
    <property type="entry name" value="Mitochondrial_HTD2"/>
</dbReference>
<dbReference type="Pfam" id="PF13452">
    <property type="entry name" value="FAS1_DH_region"/>
    <property type="match status" value="1"/>
</dbReference>
<organism evidence="2 3">
    <name type="scientific">Roseibium aggregatum</name>
    <dbReference type="NCBI Taxonomy" id="187304"/>
    <lineage>
        <taxon>Bacteria</taxon>
        <taxon>Pseudomonadati</taxon>
        <taxon>Pseudomonadota</taxon>
        <taxon>Alphaproteobacteria</taxon>
        <taxon>Hyphomicrobiales</taxon>
        <taxon>Stappiaceae</taxon>
        <taxon>Roseibium</taxon>
    </lineage>
</organism>
<dbReference type="PANTHER" id="PTHR28152:SF1">
    <property type="entry name" value="HYDROXYACYL-THIOESTER DEHYDRATASE TYPE 2, MITOCHONDRIAL"/>
    <property type="match status" value="1"/>
</dbReference>
<gene>
    <name evidence="2" type="ORF">HK439_08755</name>
</gene>
<dbReference type="InterPro" id="IPR029069">
    <property type="entry name" value="HotDog_dom_sf"/>
</dbReference>
<sequence length="277" mass="30080">MGGAVMNDFADWIGRSEEAGEAVSEGLVERYRATLDSNLWTGGEGAPLGIHWCLAPPAVPPAMLGPDGHPRRIDDPSSFLPPVPLPSRMWAGGEIRFHAPIPVGAMIMRRSRIASISAKEGKSGPLVFVAVEHSYDARAETLVSERQDIVYKKAPEPGQAPAYAPDADMPEDGIRIGPVTMFRYSALTFNGHRIHYDADYSREVEFYPACVVHGPLQATLLMNRAAQILGRMPRVFSYRGLAPCFVNEPLRLTGGVEPGSLQAEGPAGRITMSARFE</sequence>
<protein>
    <submittedName>
        <fullName evidence="2">Protein dehydratase</fullName>
    </submittedName>
</protein>
<dbReference type="PANTHER" id="PTHR28152">
    <property type="entry name" value="HYDROXYACYL-THIOESTER DEHYDRATASE TYPE 2, MITOCHONDRIAL"/>
    <property type="match status" value="1"/>
</dbReference>
<dbReference type="Gene3D" id="3.10.129.10">
    <property type="entry name" value="Hotdog Thioesterase"/>
    <property type="match status" value="2"/>
</dbReference>
<evidence type="ECO:0000313" key="2">
    <source>
        <dbReference type="EMBL" id="MBD1546350.1"/>
    </source>
</evidence>
<comment type="caution">
    <text evidence="2">The sequence shown here is derived from an EMBL/GenBank/DDBJ whole genome shotgun (WGS) entry which is preliminary data.</text>
</comment>
<proteinExistence type="predicted"/>
<evidence type="ECO:0000313" key="3">
    <source>
        <dbReference type="Proteomes" id="UP000598467"/>
    </source>
</evidence>
<dbReference type="AlphaFoldDB" id="A0A926NZ85"/>
<dbReference type="EMBL" id="JABFCZ010000008">
    <property type="protein sequence ID" value="MBD1546350.1"/>
    <property type="molecule type" value="Genomic_DNA"/>
</dbReference>
<feature type="domain" description="FAS1-like dehydratase" evidence="1">
    <location>
        <begin position="47"/>
        <end position="143"/>
    </location>
</feature>